<feature type="compositionally biased region" description="Basic and acidic residues" evidence="6">
    <location>
        <begin position="106"/>
        <end position="115"/>
    </location>
</feature>
<accession>A0A8X7BX11</accession>
<organism evidence="8 9">
    <name type="scientific">Trichonephila inaurata madagascariensis</name>
    <dbReference type="NCBI Taxonomy" id="2747483"/>
    <lineage>
        <taxon>Eukaryota</taxon>
        <taxon>Metazoa</taxon>
        <taxon>Ecdysozoa</taxon>
        <taxon>Arthropoda</taxon>
        <taxon>Chelicerata</taxon>
        <taxon>Arachnida</taxon>
        <taxon>Araneae</taxon>
        <taxon>Araneomorphae</taxon>
        <taxon>Entelegynae</taxon>
        <taxon>Araneoidea</taxon>
        <taxon>Nephilidae</taxon>
        <taxon>Trichonephila</taxon>
        <taxon>Trichonephila inaurata</taxon>
    </lineage>
</organism>
<dbReference type="Proteomes" id="UP000886998">
    <property type="component" value="Unassembled WGS sequence"/>
</dbReference>
<evidence type="ECO:0000256" key="6">
    <source>
        <dbReference type="SAM" id="MobiDB-lite"/>
    </source>
</evidence>
<comment type="subcellular location">
    <subcellularLocation>
        <location evidence="5">Nucleus</location>
    </subcellularLocation>
</comment>
<keyword evidence="9" id="KW-1185">Reference proteome</keyword>
<dbReference type="PROSITE" id="PS50809">
    <property type="entry name" value="DM_2"/>
    <property type="match status" value="1"/>
</dbReference>
<feature type="region of interest" description="Disordered" evidence="6">
    <location>
        <begin position="551"/>
        <end position="577"/>
    </location>
</feature>
<feature type="compositionally biased region" description="Basic and acidic residues" evidence="6">
    <location>
        <begin position="334"/>
        <end position="356"/>
    </location>
</feature>
<feature type="compositionally biased region" description="Polar residues" evidence="6">
    <location>
        <begin position="477"/>
        <end position="492"/>
    </location>
</feature>
<feature type="DNA-binding region" description="DM" evidence="5">
    <location>
        <begin position="501"/>
        <end position="548"/>
    </location>
</feature>
<feature type="compositionally biased region" description="Basic and acidic residues" evidence="6">
    <location>
        <begin position="551"/>
        <end position="563"/>
    </location>
</feature>
<feature type="domain" description="DM" evidence="7">
    <location>
        <begin position="501"/>
        <end position="548"/>
    </location>
</feature>
<dbReference type="InterPro" id="IPR001275">
    <property type="entry name" value="DM_DNA-bd"/>
</dbReference>
<dbReference type="InterPro" id="IPR026607">
    <property type="entry name" value="DMRT"/>
</dbReference>
<dbReference type="GO" id="GO:0000978">
    <property type="term" value="F:RNA polymerase II cis-regulatory region sequence-specific DNA binding"/>
    <property type="evidence" value="ECO:0007669"/>
    <property type="project" value="TreeGrafter"/>
</dbReference>
<feature type="region of interest" description="Disordered" evidence="6">
    <location>
        <begin position="106"/>
        <end position="126"/>
    </location>
</feature>
<sequence>MAPQLAAPQRGYDASNYRAQVPNRKGHCDGQSRNLNAKCRIHGHKCNLANHKPCKYENCVCKLCIYMTATRKCMAVKTQIMRRLEGGRTLMDIETKLPAEPFFDFDNREGKDPRDTTITQPSWHPSVPPVNVPHVMGYEYGSSLHDQEYAKRRYAKVSVIINSQSEGMNPLSRLDYDQHYVGPTEEYAVASEYSINVSSHQEKYARCSNYGKKPEYGDITIEEIGKIPPSYPLARPVVEHLQYPAAPHPSLKRRYYDEHPLPKRKADENVSGSVHVPSGQQSIVGHPETTLSKTAEYCNRESSRSGRPDAEKLPEHEASPGKAINRPLSQADKQLADKRNNMLKERPRDGRHRGQEAGRNTSPKQIVDEPPVQTMPYVVDEVYPKNLLEEADKKDGLDSSDDGKYARCSNHGKTSEGKKLSQNRPTVDVVSGSESNTCSPYPIEDQVPQEIDNDTIGDHPTTVSNPPPADVDDNSRSHQNSAPVAGNAQNQSYEKKRDPKCARCRNHEKTSRLKGHKNDCPYRNCRCEKCILVLQRQEVNAKTVALKRKLEEPCPRPAEEYLDRSSSPSSDLSASTT</sequence>
<proteinExistence type="predicted"/>
<evidence type="ECO:0000256" key="2">
    <source>
        <dbReference type="ARBA" id="ARBA00022833"/>
    </source>
</evidence>
<dbReference type="Gene3D" id="4.10.1040.10">
    <property type="entry name" value="DM DNA-binding domain"/>
    <property type="match status" value="1"/>
</dbReference>
<evidence type="ECO:0000256" key="3">
    <source>
        <dbReference type="ARBA" id="ARBA00023125"/>
    </source>
</evidence>
<feature type="compositionally biased region" description="Basic and acidic residues" evidence="6">
    <location>
        <begin position="390"/>
        <end position="405"/>
    </location>
</feature>
<keyword evidence="2 5" id="KW-0862">Zinc</keyword>
<dbReference type="GO" id="GO:0046872">
    <property type="term" value="F:metal ion binding"/>
    <property type="evidence" value="ECO:0007669"/>
    <property type="project" value="UniProtKB-KW"/>
</dbReference>
<dbReference type="SUPFAM" id="SSF82927">
    <property type="entry name" value="Cysteine-rich DNA binding domain, (DM domain)"/>
    <property type="match status" value="1"/>
</dbReference>
<comment type="caution">
    <text evidence="8">The sequence shown here is derived from an EMBL/GenBank/DDBJ whole genome shotgun (WGS) entry which is preliminary data.</text>
</comment>
<dbReference type="InterPro" id="IPR036407">
    <property type="entry name" value="DM_DNA-bd_sf"/>
</dbReference>
<dbReference type="GO" id="GO:0000981">
    <property type="term" value="F:DNA-binding transcription factor activity, RNA polymerase II-specific"/>
    <property type="evidence" value="ECO:0007669"/>
    <property type="project" value="TreeGrafter"/>
</dbReference>
<evidence type="ECO:0000256" key="5">
    <source>
        <dbReference type="PROSITE-ProRule" id="PRU00070"/>
    </source>
</evidence>
<evidence type="ECO:0000259" key="7">
    <source>
        <dbReference type="PROSITE" id="PS50809"/>
    </source>
</evidence>
<dbReference type="SMART" id="SM00301">
    <property type="entry name" value="DM"/>
    <property type="match status" value="2"/>
</dbReference>
<evidence type="ECO:0000256" key="4">
    <source>
        <dbReference type="ARBA" id="ARBA00023242"/>
    </source>
</evidence>
<feature type="compositionally biased region" description="Basic and acidic residues" evidence="6">
    <location>
        <begin position="298"/>
        <end position="319"/>
    </location>
</feature>
<dbReference type="OrthoDB" id="6162476at2759"/>
<dbReference type="GO" id="GO:0007548">
    <property type="term" value="P:sex differentiation"/>
    <property type="evidence" value="ECO:0007669"/>
    <property type="project" value="TreeGrafter"/>
</dbReference>
<evidence type="ECO:0000313" key="9">
    <source>
        <dbReference type="Proteomes" id="UP000886998"/>
    </source>
</evidence>
<evidence type="ECO:0000313" key="8">
    <source>
        <dbReference type="EMBL" id="GFY48196.1"/>
    </source>
</evidence>
<reference evidence="8" key="1">
    <citation type="submission" date="2020-08" db="EMBL/GenBank/DDBJ databases">
        <title>Multicomponent nature underlies the extraordinary mechanical properties of spider dragline silk.</title>
        <authorList>
            <person name="Kono N."/>
            <person name="Nakamura H."/>
            <person name="Mori M."/>
            <person name="Yoshida Y."/>
            <person name="Ohtoshi R."/>
            <person name="Malay A.D."/>
            <person name="Moran D.A.P."/>
            <person name="Tomita M."/>
            <person name="Numata K."/>
            <person name="Arakawa K."/>
        </authorList>
    </citation>
    <scope>NUCLEOTIDE SEQUENCE</scope>
</reference>
<dbReference type="AlphaFoldDB" id="A0A8X7BX11"/>
<dbReference type="PROSITE" id="PS40000">
    <property type="entry name" value="DM_1"/>
    <property type="match status" value="1"/>
</dbReference>
<keyword evidence="4 5" id="KW-0539">Nucleus</keyword>
<feature type="region of interest" description="Disordered" evidence="6">
    <location>
        <begin position="390"/>
        <end position="501"/>
    </location>
</feature>
<gene>
    <name evidence="8" type="primary">dmrta2_1</name>
    <name evidence="8" type="ORF">TNIN_44222</name>
</gene>
<dbReference type="PANTHER" id="PTHR12322">
    <property type="entry name" value="DOUBLESEX AND MAB-3 RELATED TRANSCRIPTION FACTOR DMRT"/>
    <property type="match status" value="1"/>
</dbReference>
<feature type="compositionally biased region" description="Low complexity" evidence="6">
    <location>
        <begin position="565"/>
        <end position="577"/>
    </location>
</feature>
<keyword evidence="1 5" id="KW-0479">Metal-binding</keyword>
<dbReference type="Pfam" id="PF00751">
    <property type="entry name" value="DM"/>
    <property type="match status" value="1"/>
</dbReference>
<evidence type="ECO:0000256" key="1">
    <source>
        <dbReference type="ARBA" id="ARBA00022723"/>
    </source>
</evidence>
<dbReference type="EMBL" id="BMAV01006339">
    <property type="protein sequence ID" value="GFY48196.1"/>
    <property type="molecule type" value="Genomic_DNA"/>
</dbReference>
<protein>
    <submittedName>
        <fullName evidence="8">Doublesex-and mab-3-related transcription factor A2</fullName>
    </submittedName>
</protein>
<feature type="compositionally biased region" description="Polar residues" evidence="6">
    <location>
        <begin position="278"/>
        <end position="293"/>
    </location>
</feature>
<keyword evidence="3 5" id="KW-0238">DNA-binding</keyword>
<name>A0A8X7BX11_9ARAC</name>
<feature type="region of interest" description="Disordered" evidence="6">
    <location>
        <begin position="263"/>
        <end position="375"/>
    </location>
</feature>
<dbReference type="PANTHER" id="PTHR12322:SF53">
    <property type="entry name" value="DOUBLESEX-MAB RELATED 11E"/>
    <property type="match status" value="1"/>
</dbReference>
<dbReference type="GO" id="GO:0005634">
    <property type="term" value="C:nucleus"/>
    <property type="evidence" value="ECO:0007669"/>
    <property type="project" value="UniProtKB-SubCell"/>
</dbReference>